<evidence type="ECO:0000313" key="1">
    <source>
        <dbReference type="EMBL" id="UPQ80638.1"/>
    </source>
</evidence>
<evidence type="ECO:0000313" key="2">
    <source>
        <dbReference type="Proteomes" id="UP000830583"/>
    </source>
</evidence>
<dbReference type="RefSeq" id="WP_248436528.1">
    <property type="nucleotide sequence ID" value="NZ_CP096205.1"/>
</dbReference>
<evidence type="ECO:0008006" key="3">
    <source>
        <dbReference type="Google" id="ProtNLM"/>
    </source>
</evidence>
<gene>
    <name evidence="1" type="ORF">M0M57_07305</name>
</gene>
<keyword evidence="2" id="KW-1185">Reference proteome</keyword>
<organism evidence="1 2">
    <name type="scientific">Flavobacterium azooxidireducens</name>
    <dbReference type="NCBI Taxonomy" id="1871076"/>
    <lineage>
        <taxon>Bacteria</taxon>
        <taxon>Pseudomonadati</taxon>
        <taxon>Bacteroidota</taxon>
        <taxon>Flavobacteriia</taxon>
        <taxon>Flavobacteriales</taxon>
        <taxon>Flavobacteriaceae</taxon>
        <taxon>Flavobacterium</taxon>
    </lineage>
</organism>
<accession>A0ABY4KLH5</accession>
<dbReference type="PROSITE" id="PS51257">
    <property type="entry name" value="PROKAR_LIPOPROTEIN"/>
    <property type="match status" value="1"/>
</dbReference>
<proteinExistence type="predicted"/>
<protein>
    <recommendedName>
        <fullName evidence="3">Lipoprotein</fullName>
    </recommendedName>
</protein>
<dbReference type="EMBL" id="CP096205">
    <property type="protein sequence ID" value="UPQ80638.1"/>
    <property type="molecule type" value="Genomic_DNA"/>
</dbReference>
<sequence length="121" mass="14332">MKKIFILIIPILISCKAFEVNNSACNENEKFKEKFFYHFKNIENNIAISQDSTFIKSVIFISNYAPISINHIMNYSRTYPIGIFEKDRIKILEWYEENKCQNLQFKNSYIIPEVYQDGSTP</sequence>
<dbReference type="Proteomes" id="UP000830583">
    <property type="component" value="Chromosome"/>
</dbReference>
<reference evidence="1" key="1">
    <citation type="submission" date="2022-04" db="EMBL/GenBank/DDBJ databases">
        <title>Consumption of N2O by Flavobacterium azooxidireducens sp. nov. isolated from Decomposing Leaf Litter of Phragmites australis (Cav.).</title>
        <authorList>
            <person name="Behrendt U."/>
            <person name="Spanner T."/>
            <person name="Augustin J."/>
            <person name="Horn M.A."/>
            <person name="Kolb S."/>
            <person name="Ulrich A."/>
        </authorList>
    </citation>
    <scope>NUCLEOTIDE SEQUENCE</scope>
    <source>
        <strain evidence="1">IGB 4-14</strain>
    </source>
</reference>
<name>A0ABY4KLH5_9FLAO</name>